<dbReference type="EMBL" id="RCMI01003557">
    <property type="protein sequence ID" value="KAG2872118.1"/>
    <property type="molecule type" value="Genomic_DNA"/>
</dbReference>
<gene>
    <name evidence="2" type="ORF">PC115_g24686</name>
</gene>
<comment type="caution">
    <text evidence="2">The sequence shown here is derived from an EMBL/GenBank/DDBJ whole genome shotgun (WGS) entry which is preliminary data.</text>
</comment>
<name>A0A8T1A4F7_9STRA</name>
<feature type="non-terminal residue" evidence="2">
    <location>
        <position position="1"/>
    </location>
</feature>
<dbReference type="Proteomes" id="UP000774804">
    <property type="component" value="Unassembled WGS sequence"/>
</dbReference>
<evidence type="ECO:0000313" key="3">
    <source>
        <dbReference type="Proteomes" id="UP000774804"/>
    </source>
</evidence>
<feature type="region of interest" description="Disordered" evidence="1">
    <location>
        <begin position="1"/>
        <end position="26"/>
    </location>
</feature>
<organism evidence="2 3">
    <name type="scientific">Phytophthora cactorum</name>
    <dbReference type="NCBI Taxonomy" id="29920"/>
    <lineage>
        <taxon>Eukaryota</taxon>
        <taxon>Sar</taxon>
        <taxon>Stramenopiles</taxon>
        <taxon>Oomycota</taxon>
        <taxon>Peronosporomycetes</taxon>
        <taxon>Peronosporales</taxon>
        <taxon>Peronosporaceae</taxon>
        <taxon>Phytophthora</taxon>
    </lineage>
</organism>
<dbReference type="AlphaFoldDB" id="A0A8T1A4F7"/>
<evidence type="ECO:0000313" key="2">
    <source>
        <dbReference type="EMBL" id="KAG2872118.1"/>
    </source>
</evidence>
<sequence>AVAQEGVGSCSSVNYVRRATGHKPRS</sequence>
<reference evidence="2" key="1">
    <citation type="submission" date="2018-10" db="EMBL/GenBank/DDBJ databases">
        <title>Effector identification in a new, highly contiguous assembly of the strawberry crown rot pathogen Phytophthora cactorum.</title>
        <authorList>
            <person name="Armitage A.D."/>
            <person name="Nellist C.F."/>
            <person name="Bates H."/>
            <person name="Vickerstaff R.J."/>
            <person name="Harrison R.J."/>
        </authorList>
    </citation>
    <scope>NUCLEOTIDE SEQUENCE</scope>
    <source>
        <strain evidence="2">4032</strain>
    </source>
</reference>
<evidence type="ECO:0000256" key="1">
    <source>
        <dbReference type="SAM" id="MobiDB-lite"/>
    </source>
</evidence>
<accession>A0A8T1A4F7</accession>
<protein>
    <submittedName>
        <fullName evidence="2">Uncharacterized protein</fullName>
    </submittedName>
</protein>
<proteinExistence type="predicted"/>